<keyword evidence="9" id="KW-0057">Aromatic amino acid biosynthesis</keyword>
<evidence type="ECO:0000256" key="10">
    <source>
        <dbReference type="ARBA" id="ARBA00023239"/>
    </source>
</evidence>
<dbReference type="EC" id="4.1.1.48" evidence="4"/>
<dbReference type="GO" id="GO:0000162">
    <property type="term" value="P:L-tryptophan biosynthetic process"/>
    <property type="evidence" value="ECO:0007669"/>
    <property type="project" value="UniProtKB-UniPathway"/>
</dbReference>
<evidence type="ECO:0000256" key="1">
    <source>
        <dbReference type="ARBA" id="ARBA00001633"/>
    </source>
</evidence>
<dbReference type="PROSITE" id="PS00614">
    <property type="entry name" value="IGPS"/>
    <property type="match status" value="1"/>
</dbReference>
<comment type="pathway">
    <text evidence="2">Amino-acid biosynthesis; L-tryptophan biosynthesis; L-tryptophan from chorismate: step 4/5.</text>
</comment>
<dbReference type="InParanoid" id="D7DSX9"/>
<comment type="catalytic activity">
    <reaction evidence="1">
        <text>1-(2-carboxyphenylamino)-1-deoxy-D-ribulose 5-phosphate + H(+) = (1S,2R)-1-C-(indol-3-yl)glycerol 3-phosphate + CO2 + H2O</text>
        <dbReference type="Rhea" id="RHEA:23476"/>
        <dbReference type="ChEBI" id="CHEBI:15377"/>
        <dbReference type="ChEBI" id="CHEBI:15378"/>
        <dbReference type="ChEBI" id="CHEBI:16526"/>
        <dbReference type="ChEBI" id="CHEBI:58613"/>
        <dbReference type="ChEBI" id="CHEBI:58866"/>
        <dbReference type="EC" id="4.1.1.48"/>
    </reaction>
</comment>
<dbReference type="InterPro" id="IPR013785">
    <property type="entry name" value="Aldolase_TIM"/>
</dbReference>
<dbReference type="InterPro" id="IPR011060">
    <property type="entry name" value="RibuloseP-bd_barrel"/>
</dbReference>
<proteinExistence type="inferred from homology"/>
<keyword evidence="8" id="KW-0822">Tryptophan biosynthesis</keyword>
<sequence>MINFKRQANAIKNFKENKHDKNDPVNKINKNAIIAEIKVHSPKYGDLLKNRKELDILKIYEEAGAVGISYITDKQHFNGNFKVFEEICKNTELPVLRKDFITTKDEIEKTAEAGASTVLIISRLLKEETAEFVDFAMSCGLDTLVEVHNKEEIEVAKDTKTSMIGINNRDIRKLELDDGTVSLTEKLANLIPKDRIIISESGIANLNDLNTVLKYTDAALIGTSFMKTNFETQKEFVKSFVRGKYE</sequence>
<keyword evidence="10 12" id="KW-0456">Lyase</keyword>
<evidence type="ECO:0000256" key="7">
    <source>
        <dbReference type="ARBA" id="ARBA00022793"/>
    </source>
</evidence>
<reference evidence="12 13" key="1">
    <citation type="submission" date="2010-05" db="EMBL/GenBank/DDBJ databases">
        <title>Complete sequence of Methanococcus voltae A3.</title>
        <authorList>
            <consortium name="US DOE Joint Genome Institute"/>
            <person name="Lucas S."/>
            <person name="Copeland A."/>
            <person name="Lapidus A."/>
            <person name="Cheng J.-F."/>
            <person name="Bruce D."/>
            <person name="Goodwin L."/>
            <person name="Pitluck S."/>
            <person name="Lowry S."/>
            <person name="Clum A."/>
            <person name="Land M."/>
            <person name="Hauser L."/>
            <person name="Kyrpides N."/>
            <person name="Mikhailova N."/>
            <person name="Whitman W.B."/>
            <person name="Woyke T."/>
        </authorList>
    </citation>
    <scope>NUCLEOTIDE SEQUENCE [LARGE SCALE GENOMIC DNA]</scope>
    <source>
        <strain evidence="13">ATCC BAA-1334 / A3</strain>
    </source>
</reference>
<dbReference type="FunCoup" id="D7DSX9">
    <property type="interactions" value="122"/>
</dbReference>
<name>D7DSX9_METV3</name>
<evidence type="ECO:0000256" key="8">
    <source>
        <dbReference type="ARBA" id="ARBA00022822"/>
    </source>
</evidence>
<keyword evidence="7" id="KW-0210">Decarboxylase</keyword>
<organism evidence="12 13">
    <name type="scientific">Methanococcus voltae (strain ATCC BAA-1334 / A3)</name>
    <dbReference type="NCBI Taxonomy" id="456320"/>
    <lineage>
        <taxon>Archaea</taxon>
        <taxon>Methanobacteriati</taxon>
        <taxon>Methanobacteriota</taxon>
        <taxon>Methanomada group</taxon>
        <taxon>Methanococci</taxon>
        <taxon>Methanococcales</taxon>
        <taxon>Methanococcaceae</taxon>
        <taxon>Methanococcus</taxon>
    </lineage>
</organism>
<dbReference type="InterPro" id="IPR045186">
    <property type="entry name" value="Indole-3-glycerol_P_synth"/>
</dbReference>
<dbReference type="Gene3D" id="3.20.20.70">
    <property type="entry name" value="Aldolase class I"/>
    <property type="match status" value="1"/>
</dbReference>
<dbReference type="Proteomes" id="UP000007722">
    <property type="component" value="Chromosome"/>
</dbReference>
<dbReference type="GO" id="GO:0004425">
    <property type="term" value="F:indole-3-glycerol-phosphate synthase activity"/>
    <property type="evidence" value="ECO:0007669"/>
    <property type="project" value="UniProtKB-EC"/>
</dbReference>
<dbReference type="eggNOG" id="arCOG01088">
    <property type="taxonomic scope" value="Archaea"/>
</dbReference>
<evidence type="ECO:0000256" key="2">
    <source>
        <dbReference type="ARBA" id="ARBA00004696"/>
    </source>
</evidence>
<keyword evidence="13" id="KW-1185">Reference proteome</keyword>
<evidence type="ECO:0000256" key="3">
    <source>
        <dbReference type="ARBA" id="ARBA00008737"/>
    </source>
</evidence>
<dbReference type="KEGG" id="mvo:Mvol_0580"/>
<dbReference type="PANTHER" id="PTHR22854:SF2">
    <property type="entry name" value="INDOLE-3-GLYCEROL-PHOSPHATE SYNTHASE"/>
    <property type="match status" value="1"/>
</dbReference>
<accession>D7DSX9</accession>
<protein>
    <recommendedName>
        <fullName evidence="5">Indole-3-glycerol phosphate synthase</fullName>
        <ecNumber evidence="4">4.1.1.48</ecNumber>
    </recommendedName>
</protein>
<dbReference type="GO" id="GO:0004640">
    <property type="term" value="F:phosphoribosylanthranilate isomerase activity"/>
    <property type="evidence" value="ECO:0007669"/>
    <property type="project" value="TreeGrafter"/>
</dbReference>
<dbReference type="UniPathway" id="UPA00035">
    <property type="reaction ID" value="UER00043"/>
</dbReference>
<feature type="domain" description="Indole-3-glycerol phosphate synthase" evidence="11">
    <location>
        <begin position="23"/>
        <end position="229"/>
    </location>
</feature>
<dbReference type="EMBL" id="CP002057">
    <property type="protein sequence ID" value="ADI36239.1"/>
    <property type="molecule type" value="Genomic_DNA"/>
</dbReference>
<dbReference type="CDD" id="cd00331">
    <property type="entry name" value="IGPS"/>
    <property type="match status" value="1"/>
</dbReference>
<dbReference type="Pfam" id="PF00218">
    <property type="entry name" value="IGPS"/>
    <property type="match status" value="1"/>
</dbReference>
<evidence type="ECO:0000256" key="5">
    <source>
        <dbReference type="ARBA" id="ARBA00018080"/>
    </source>
</evidence>
<dbReference type="PANTHER" id="PTHR22854">
    <property type="entry name" value="TRYPTOPHAN BIOSYNTHESIS PROTEIN"/>
    <property type="match status" value="1"/>
</dbReference>
<dbReference type="AlphaFoldDB" id="D7DSX9"/>
<keyword evidence="6" id="KW-0028">Amino-acid biosynthesis</keyword>
<evidence type="ECO:0000313" key="12">
    <source>
        <dbReference type="EMBL" id="ADI36239.1"/>
    </source>
</evidence>
<dbReference type="STRING" id="456320.Mvol_0580"/>
<dbReference type="HOGENOM" id="CLU_034247_0_1_2"/>
<dbReference type="InterPro" id="IPR001468">
    <property type="entry name" value="Indole-3-GlycerolPSynthase_CS"/>
</dbReference>
<evidence type="ECO:0000256" key="9">
    <source>
        <dbReference type="ARBA" id="ARBA00023141"/>
    </source>
</evidence>
<dbReference type="NCBIfam" id="NF001376">
    <property type="entry name" value="PRK00278.2-3"/>
    <property type="match status" value="1"/>
</dbReference>
<evidence type="ECO:0000259" key="11">
    <source>
        <dbReference type="Pfam" id="PF00218"/>
    </source>
</evidence>
<evidence type="ECO:0000256" key="6">
    <source>
        <dbReference type="ARBA" id="ARBA00022605"/>
    </source>
</evidence>
<comment type="similarity">
    <text evidence="3">Belongs to the TrpC family.</text>
</comment>
<evidence type="ECO:0000313" key="13">
    <source>
        <dbReference type="Proteomes" id="UP000007722"/>
    </source>
</evidence>
<dbReference type="SUPFAM" id="SSF51366">
    <property type="entry name" value="Ribulose-phoshate binding barrel"/>
    <property type="match status" value="1"/>
</dbReference>
<evidence type="ECO:0000256" key="4">
    <source>
        <dbReference type="ARBA" id="ARBA00012362"/>
    </source>
</evidence>
<gene>
    <name evidence="12" type="ordered locus">Mvol_0580</name>
</gene>
<dbReference type="InterPro" id="IPR013798">
    <property type="entry name" value="Indole-3-glycerol_P_synth_dom"/>
</dbReference>